<accession>A0A558HUD8</accession>
<organism evidence="5 6">
    <name type="scientific">Cobetia crustatorum</name>
    <dbReference type="NCBI Taxonomy" id="553385"/>
    <lineage>
        <taxon>Bacteria</taxon>
        <taxon>Pseudomonadati</taxon>
        <taxon>Pseudomonadota</taxon>
        <taxon>Gammaproteobacteria</taxon>
        <taxon>Oceanospirillales</taxon>
        <taxon>Halomonadaceae</taxon>
        <taxon>Cobetia</taxon>
    </lineage>
</organism>
<dbReference type="InterPro" id="IPR011006">
    <property type="entry name" value="CheY-like_superfamily"/>
</dbReference>
<gene>
    <name evidence="5" type="ORF">FQP86_03460</name>
</gene>
<protein>
    <submittedName>
        <fullName evidence="5">ANTAR domain-containing protein</fullName>
    </submittedName>
</protein>
<dbReference type="Proteomes" id="UP000319941">
    <property type="component" value="Unassembled WGS sequence"/>
</dbReference>
<dbReference type="GO" id="GO:0000160">
    <property type="term" value="P:phosphorelay signal transduction system"/>
    <property type="evidence" value="ECO:0007669"/>
    <property type="project" value="InterPro"/>
</dbReference>
<dbReference type="InterPro" id="IPR036388">
    <property type="entry name" value="WH-like_DNA-bd_sf"/>
</dbReference>
<feature type="domain" description="ANTAR" evidence="4">
    <location>
        <begin position="124"/>
        <end position="185"/>
    </location>
</feature>
<name>A0A558HUD8_9GAMM</name>
<dbReference type="InterPro" id="IPR001789">
    <property type="entry name" value="Sig_transdc_resp-reg_receiver"/>
</dbReference>
<dbReference type="Pfam" id="PF03861">
    <property type="entry name" value="ANTAR"/>
    <property type="match status" value="1"/>
</dbReference>
<dbReference type="Gene3D" id="3.40.50.2300">
    <property type="match status" value="1"/>
</dbReference>
<evidence type="ECO:0000259" key="4">
    <source>
        <dbReference type="PROSITE" id="PS50921"/>
    </source>
</evidence>
<dbReference type="SMART" id="SM01012">
    <property type="entry name" value="ANTAR"/>
    <property type="match status" value="1"/>
</dbReference>
<feature type="compositionally biased region" description="Gly residues" evidence="2">
    <location>
        <begin position="194"/>
        <end position="207"/>
    </location>
</feature>
<dbReference type="OrthoDB" id="9782798at2"/>
<evidence type="ECO:0000256" key="2">
    <source>
        <dbReference type="SAM" id="MobiDB-lite"/>
    </source>
</evidence>
<dbReference type="InterPro" id="IPR008327">
    <property type="entry name" value="Sig_transdc_resp-reg_antiterm"/>
</dbReference>
<evidence type="ECO:0000313" key="5">
    <source>
        <dbReference type="EMBL" id="TVU72742.1"/>
    </source>
</evidence>
<feature type="region of interest" description="Disordered" evidence="2">
    <location>
        <begin position="187"/>
        <end position="207"/>
    </location>
</feature>
<proteinExistence type="predicted"/>
<evidence type="ECO:0000259" key="3">
    <source>
        <dbReference type="PROSITE" id="PS50110"/>
    </source>
</evidence>
<dbReference type="GO" id="GO:0003723">
    <property type="term" value="F:RNA binding"/>
    <property type="evidence" value="ECO:0007669"/>
    <property type="project" value="InterPro"/>
</dbReference>
<dbReference type="PROSITE" id="PS50110">
    <property type="entry name" value="RESPONSE_REGULATORY"/>
    <property type="match status" value="1"/>
</dbReference>
<dbReference type="RefSeq" id="WP_144726611.1">
    <property type="nucleotide sequence ID" value="NZ_CAWOWR010000076.1"/>
</dbReference>
<reference evidence="5 6" key="1">
    <citation type="submission" date="2019-07" db="EMBL/GenBank/DDBJ databases">
        <title>Diversity of Bacteria from Kongsfjorden, Arctic.</title>
        <authorList>
            <person name="Yu Y."/>
        </authorList>
    </citation>
    <scope>NUCLEOTIDE SEQUENCE [LARGE SCALE GENOMIC DNA]</scope>
    <source>
        <strain evidence="5 6">SM1923</strain>
    </source>
</reference>
<dbReference type="STRING" id="553385.GCA_000591415_01977"/>
<dbReference type="InterPro" id="IPR005561">
    <property type="entry name" value="ANTAR"/>
</dbReference>
<dbReference type="SUPFAM" id="SSF52172">
    <property type="entry name" value="CheY-like"/>
    <property type="match status" value="1"/>
</dbReference>
<evidence type="ECO:0000256" key="1">
    <source>
        <dbReference type="PROSITE-ProRule" id="PRU00169"/>
    </source>
</evidence>
<dbReference type="EMBL" id="VNFH01000002">
    <property type="protein sequence ID" value="TVU72742.1"/>
    <property type="molecule type" value="Genomic_DNA"/>
</dbReference>
<feature type="domain" description="Response regulatory" evidence="3">
    <location>
        <begin position="4"/>
        <end position="118"/>
    </location>
</feature>
<keyword evidence="6" id="KW-1185">Reference proteome</keyword>
<evidence type="ECO:0000313" key="6">
    <source>
        <dbReference type="Proteomes" id="UP000319941"/>
    </source>
</evidence>
<feature type="modified residue" description="4-aspartylphosphate" evidence="1">
    <location>
        <position position="54"/>
    </location>
</feature>
<dbReference type="AlphaFoldDB" id="A0A558HUD8"/>
<keyword evidence="1" id="KW-0597">Phosphoprotein</keyword>
<dbReference type="Gene3D" id="1.10.10.10">
    <property type="entry name" value="Winged helix-like DNA-binding domain superfamily/Winged helix DNA-binding domain"/>
    <property type="match status" value="1"/>
</dbReference>
<dbReference type="PIRSF" id="PIRSF036382">
    <property type="entry name" value="RR_antiterm"/>
    <property type="match status" value="1"/>
</dbReference>
<dbReference type="Pfam" id="PF00072">
    <property type="entry name" value="Response_reg"/>
    <property type="match status" value="1"/>
</dbReference>
<comment type="caution">
    <text evidence="5">The sequence shown here is derived from an EMBL/GenBank/DDBJ whole genome shotgun (WGS) entry which is preliminary data.</text>
</comment>
<dbReference type="PROSITE" id="PS50921">
    <property type="entry name" value="ANTAR"/>
    <property type="match status" value="1"/>
</dbReference>
<sequence length="207" mass="22648">MPVTVLIVDVRSERSAALEQALLSAGFEVALRVDEREDLHALVELHQPDAVIIDADLPSRDTLEHLGQLGRRYPKPMIMLASEDAPDLVREAAGAGVSAYVVDHVMPAMVRTMVEVAITSFEAHRALKGELNRTQTTLVQRRSVDRAKALVMESRGLGEDAAYQYLRKTAMNRRLALHELADEMLKATRRTEGGRSGAGSSAGSGRH</sequence>